<evidence type="ECO:0000313" key="4">
    <source>
        <dbReference type="Proteomes" id="UP000663651"/>
    </source>
</evidence>
<protein>
    <submittedName>
        <fullName evidence="3">Cytochrome C</fullName>
    </submittedName>
</protein>
<dbReference type="PANTHER" id="PTHR35038">
    <property type="entry name" value="DISSIMILATORY SULFITE REDUCTASE SIRA"/>
    <property type="match status" value="1"/>
</dbReference>
<keyword evidence="1 2" id="KW-0732">Signal</keyword>
<proteinExistence type="predicted"/>
<evidence type="ECO:0000256" key="1">
    <source>
        <dbReference type="ARBA" id="ARBA00022729"/>
    </source>
</evidence>
<feature type="signal peptide" evidence="2">
    <location>
        <begin position="1"/>
        <end position="20"/>
    </location>
</feature>
<gene>
    <name evidence="3" type="ORF">JZM60_08615</name>
</gene>
<feature type="chain" id="PRO_5047309924" evidence="2">
    <location>
        <begin position="21"/>
        <end position="349"/>
    </location>
</feature>
<reference evidence="3 4" key="1">
    <citation type="submission" date="2021-03" db="EMBL/GenBank/DDBJ databases">
        <title>Geobacter metallireducens gen. nov. sp. nov., a microorganism capable of coupling the complete oxidation of organic compounds to the reduction of iron and other metals.</title>
        <authorList>
            <person name="Li Y."/>
        </authorList>
    </citation>
    <scope>NUCLEOTIDE SEQUENCE [LARGE SCALE GENOMIC DNA]</scope>
    <source>
        <strain evidence="3 4">Jerry-YX</strain>
    </source>
</reference>
<dbReference type="PANTHER" id="PTHR35038:SF6">
    <property type="entry name" value="SURFACE LOCALIZED DECAHEME CYTOCHROME C LIPOPROTEIN"/>
    <property type="match status" value="1"/>
</dbReference>
<evidence type="ECO:0000313" key="3">
    <source>
        <dbReference type="EMBL" id="QSV47375.1"/>
    </source>
</evidence>
<dbReference type="InterPro" id="IPR036280">
    <property type="entry name" value="Multihaem_cyt_sf"/>
</dbReference>
<accession>A0ABX7Q8H1</accession>
<name>A0ABX7Q8H1_9BACT</name>
<sequence>MKRIATTIAALLAMAAPAMAGHVATLGTGTCGTCHRTNLITQHGGFAAPVCQTCHDSTAAEVKETIVAGAAGQAYTCSSCHGAESHLAKHGNYASNFTTYNGVEPVNGGNWTAPSSYTKVAPAAKQYQVCVKCHSSSGFGAATNGVSSVLGPSGLLLTDQAMEFNPNNRSGHPIVTGLNNYPNSPAPKALAKAQLSAPWNVNVGTQTMKCSDCHSIDGKLVGVGRDWPYNSATGQFWKLSDSGNTRLFCKNCHPITNTNNTHSESNHSRYPCVYCHTRVPHGGKVSRLIVTFTPGLPSRYYPDGKGGGTPSLQDRLLRYTKATSASRYDTPSCDADCHGSHRNTTGEAW</sequence>
<evidence type="ECO:0000256" key="2">
    <source>
        <dbReference type="SAM" id="SignalP"/>
    </source>
</evidence>
<dbReference type="Proteomes" id="UP000663651">
    <property type="component" value="Chromosome"/>
</dbReference>
<organism evidence="3 4">
    <name type="scientific">Geobacter benzoatilyticus</name>
    <dbReference type="NCBI Taxonomy" id="2815309"/>
    <lineage>
        <taxon>Bacteria</taxon>
        <taxon>Pseudomonadati</taxon>
        <taxon>Thermodesulfobacteriota</taxon>
        <taxon>Desulfuromonadia</taxon>
        <taxon>Geobacterales</taxon>
        <taxon>Geobacteraceae</taxon>
        <taxon>Geobacter</taxon>
    </lineage>
</organism>
<dbReference type="SUPFAM" id="SSF48695">
    <property type="entry name" value="Multiheme cytochromes"/>
    <property type="match status" value="1"/>
</dbReference>
<dbReference type="EMBL" id="CP071382">
    <property type="protein sequence ID" value="QSV47375.1"/>
    <property type="molecule type" value="Genomic_DNA"/>
</dbReference>
<dbReference type="InterPro" id="IPR051829">
    <property type="entry name" value="Multiheme_Cytochr_ET"/>
</dbReference>
<keyword evidence="4" id="KW-1185">Reference proteome</keyword>